<dbReference type="InterPro" id="IPR000483">
    <property type="entry name" value="Cys-rich_flank_reg_C"/>
</dbReference>
<accession>A0A0D8XML2</accession>
<evidence type="ECO:0000313" key="6">
    <source>
        <dbReference type="Proteomes" id="UP000053766"/>
    </source>
</evidence>
<dbReference type="GO" id="GO:0031012">
    <property type="term" value="C:extracellular matrix"/>
    <property type="evidence" value="ECO:0007669"/>
    <property type="project" value="TreeGrafter"/>
</dbReference>
<dbReference type="Gene3D" id="3.80.10.10">
    <property type="entry name" value="Ribonuclease Inhibitor"/>
    <property type="match status" value="8"/>
</dbReference>
<dbReference type="InterPro" id="IPR032675">
    <property type="entry name" value="LRR_dom_sf"/>
</dbReference>
<dbReference type="Pfam" id="PF13855">
    <property type="entry name" value="LRR_8"/>
    <property type="match status" value="9"/>
</dbReference>
<keyword evidence="1" id="KW-0433">Leucine-rich repeat</keyword>
<proteinExistence type="predicted"/>
<keyword evidence="2" id="KW-0732">Signal</keyword>
<dbReference type="STRING" id="29172.A0A0D8XML2"/>
<dbReference type="Proteomes" id="UP000053766">
    <property type="component" value="Unassembled WGS sequence"/>
</dbReference>
<dbReference type="EMBL" id="KN716382">
    <property type="protein sequence ID" value="KJH45863.1"/>
    <property type="molecule type" value="Genomic_DNA"/>
</dbReference>
<dbReference type="PANTHER" id="PTHR24373">
    <property type="entry name" value="SLIT RELATED LEUCINE-RICH REPEAT NEURONAL PROTEIN"/>
    <property type="match status" value="1"/>
</dbReference>
<feature type="domain" description="LRRCT" evidence="4">
    <location>
        <begin position="1112"/>
        <end position="1167"/>
    </location>
</feature>
<keyword evidence="3" id="KW-0677">Repeat</keyword>
<evidence type="ECO:0000256" key="2">
    <source>
        <dbReference type="ARBA" id="ARBA00022729"/>
    </source>
</evidence>
<reference evidence="6" key="2">
    <citation type="journal article" date="2016" name="Sci. Rep.">
        <title>Dictyocaulus viviparus genome, variome and transcriptome elucidate lungworm biology and support future intervention.</title>
        <authorList>
            <person name="McNulty S.N."/>
            <person name="Strube C."/>
            <person name="Rosa B.A."/>
            <person name="Martin J.C."/>
            <person name="Tyagi R."/>
            <person name="Choi Y.J."/>
            <person name="Wang Q."/>
            <person name="Hallsworth Pepin K."/>
            <person name="Zhang X."/>
            <person name="Ozersky P."/>
            <person name="Wilson R.K."/>
            <person name="Sternberg P.W."/>
            <person name="Gasser R.B."/>
            <person name="Mitreva M."/>
        </authorList>
    </citation>
    <scope>NUCLEOTIDE SEQUENCE [LARGE SCALE GENOMIC DNA]</scope>
    <source>
        <strain evidence="6">HannoverDv2000</strain>
    </source>
</reference>
<evidence type="ECO:0000259" key="4">
    <source>
        <dbReference type="SMART" id="SM00082"/>
    </source>
</evidence>
<name>A0A0D8XML2_DICVI</name>
<dbReference type="SUPFAM" id="SSF52058">
    <property type="entry name" value="L domain-like"/>
    <property type="match status" value="4"/>
</dbReference>
<evidence type="ECO:0000313" key="5">
    <source>
        <dbReference type="EMBL" id="KJH45863.1"/>
    </source>
</evidence>
<dbReference type="GO" id="GO:0005615">
    <property type="term" value="C:extracellular space"/>
    <property type="evidence" value="ECO:0007669"/>
    <property type="project" value="TreeGrafter"/>
</dbReference>
<evidence type="ECO:0000256" key="1">
    <source>
        <dbReference type="ARBA" id="ARBA00022614"/>
    </source>
</evidence>
<dbReference type="SMART" id="SM00365">
    <property type="entry name" value="LRR_SD22"/>
    <property type="match status" value="14"/>
</dbReference>
<dbReference type="PROSITE" id="PS51450">
    <property type="entry name" value="LRR"/>
    <property type="match status" value="10"/>
</dbReference>
<evidence type="ECO:0000256" key="3">
    <source>
        <dbReference type="ARBA" id="ARBA00022737"/>
    </source>
</evidence>
<dbReference type="AlphaFoldDB" id="A0A0D8XML2"/>
<protein>
    <submittedName>
        <fullName evidence="5">Leucine Rich repeat-containing domain protein</fullName>
    </submittedName>
</protein>
<gene>
    <name evidence="5" type="ORF">DICVIV_08091</name>
</gene>
<dbReference type="OrthoDB" id="10022853at2759"/>
<dbReference type="SMART" id="SM00082">
    <property type="entry name" value="LRRCT"/>
    <property type="match status" value="1"/>
</dbReference>
<dbReference type="SMART" id="SM00369">
    <property type="entry name" value="LRR_TYP"/>
    <property type="match status" value="28"/>
</dbReference>
<dbReference type="SMART" id="SM00364">
    <property type="entry name" value="LRR_BAC"/>
    <property type="match status" value="9"/>
</dbReference>
<reference evidence="5 6" key="1">
    <citation type="submission" date="2013-11" db="EMBL/GenBank/DDBJ databases">
        <title>Draft genome of the bovine lungworm Dictyocaulus viviparus.</title>
        <authorList>
            <person name="Mitreva M."/>
        </authorList>
    </citation>
    <scope>NUCLEOTIDE SEQUENCE [LARGE SCALE GENOMIC DNA]</scope>
    <source>
        <strain evidence="5 6">HannoverDv2000</strain>
    </source>
</reference>
<keyword evidence="6" id="KW-1185">Reference proteome</keyword>
<sequence>MSVHVVCHRLLTSTVPTLPITNLKTQPAMSIIALSMTGGDLTCIQQDAFRMHNIETLDFSDNQIQTVNVNAFRGLEMKLTRLNLKHNNLSTIPTWALTYLHQLQILRLDGNHISYIRGNAFDETQLNNLHFLHLDNNQIPFIPNMAFAKLRLIVLTLSNNRITHLEKLSLPQSISILELKNNLLTEIPYLALKDKIALQVLDLEGNNISFLSNNPEVSFKNELKVILRNNKIRSLSPTSFESFKKFTELDLSYNKISDIHPKTFESISHVKSLDLSHNTIAYMKRGMFKNLAKNLRQLNLEENIFHALPEALSDLQNLTHLNLNGNKITRLNDALEKTKPELLKLTLAYNRLKFFPPELLIGMTRLKHLDLSKNNIIGLNRSILGTDYDGGTSLKHINLAGNQIRFIGDTNIFLQMTSLTYLDLSYNQIEAIEPKSIGNLLKLEHLYLQNNKLRQFPLHANQNLLNLKQLDLNNNLIKRLPDYALSSTYRLQYFSAAGNQIYSINEKVFHMNHSQALISVDLSRNKISTLSRKTFHALEKLQIIKLNNNMISMIDAMAFSMLPSLRLLDLSNNAIIQILPQALFTLPALGILLLNNNNIEALDKLAFQHIDKIETIDISHNLLKNFSCNQLGSIRTIHNLNLANNRIVETDLICILRSLVRLNIESNFLDTVKKIFIDGADSLSYISLRNNGIFEIHSNTFNCCPKLSIIDLSHNHIRIIQKDTFIHQELLSYLDVSHNALQNIQTGCFGKNNVISLNAAANELERVPTDALQMVSDRLTELDLRSNRIRSLDSSQFFGLRNLTRLDISHNIIETVEEAAFEHLIALEYLDISNNPVSTWSPSVFKDMSNSMNSLNLADTGLFFIPRMNYNTIQYFNLSMNKIYEISRQDMMRTAQLVSLDISFNNIYRLENDVFTDLVSLKTLNISGNPIIEILMQFKPLHQVYNIAPKLQQYEVIKIIQNLPPLRSLYIELREETIDTQLLEIDMSRMRDLTLSGSIINNVSRTTEQHNFEVKAKEGSNPVQGYVFVIFEIHISYTAFHMLRGYRVQLSIRNTSIRELPESLFTTLEDVYFLSLSLHNNRIRSFNPFKNTVQPWINQHGTILESINMAGNPIYCDCSMSWVSEWILLSPIHASDFENTYCENQISKINSLAYRYTNESVLSSQCLHRNEGSTYSIPLFIPIYICFFFNV</sequence>
<dbReference type="InterPro" id="IPR050328">
    <property type="entry name" value="Dev_Immune_Receptor"/>
</dbReference>
<organism evidence="5 6">
    <name type="scientific">Dictyocaulus viviparus</name>
    <name type="common">Bovine lungworm</name>
    <dbReference type="NCBI Taxonomy" id="29172"/>
    <lineage>
        <taxon>Eukaryota</taxon>
        <taxon>Metazoa</taxon>
        <taxon>Ecdysozoa</taxon>
        <taxon>Nematoda</taxon>
        <taxon>Chromadorea</taxon>
        <taxon>Rhabditida</taxon>
        <taxon>Rhabditina</taxon>
        <taxon>Rhabditomorpha</taxon>
        <taxon>Strongyloidea</taxon>
        <taxon>Metastrongylidae</taxon>
        <taxon>Dictyocaulus</taxon>
    </lineage>
</organism>
<dbReference type="InterPro" id="IPR003591">
    <property type="entry name" value="Leu-rich_rpt_typical-subtyp"/>
</dbReference>
<dbReference type="PANTHER" id="PTHR24373:SF387">
    <property type="entry name" value="LEUCINE-RICH REPEATS AND IMMUNOGLOBULIN-LIKE DOMAINS PROTEIN SMA-10"/>
    <property type="match status" value="1"/>
</dbReference>
<dbReference type="PRINTS" id="PR00019">
    <property type="entry name" value="LEURICHRPT"/>
</dbReference>
<dbReference type="InterPro" id="IPR001611">
    <property type="entry name" value="Leu-rich_rpt"/>
</dbReference>